<keyword evidence="2" id="KW-1185">Reference proteome</keyword>
<protein>
    <submittedName>
        <fullName evidence="1">Uncharacterized protein</fullName>
    </submittedName>
</protein>
<dbReference type="Proteomes" id="UP001054945">
    <property type="component" value="Unassembled WGS sequence"/>
</dbReference>
<comment type="caution">
    <text evidence="1">The sequence shown here is derived from an EMBL/GenBank/DDBJ whole genome shotgun (WGS) entry which is preliminary data.</text>
</comment>
<dbReference type="EMBL" id="BPLR01011865">
    <property type="protein sequence ID" value="GIY49682.1"/>
    <property type="molecule type" value="Genomic_DNA"/>
</dbReference>
<gene>
    <name evidence="1" type="ORF">CEXT_156471</name>
</gene>
<reference evidence="1 2" key="1">
    <citation type="submission" date="2021-06" db="EMBL/GenBank/DDBJ databases">
        <title>Caerostris extrusa draft genome.</title>
        <authorList>
            <person name="Kono N."/>
            <person name="Arakawa K."/>
        </authorList>
    </citation>
    <scope>NUCLEOTIDE SEQUENCE [LARGE SCALE GENOMIC DNA]</scope>
</reference>
<proteinExistence type="predicted"/>
<accession>A0AAV4TXB0</accession>
<organism evidence="1 2">
    <name type="scientific">Caerostris extrusa</name>
    <name type="common">Bark spider</name>
    <name type="synonym">Caerostris bankana</name>
    <dbReference type="NCBI Taxonomy" id="172846"/>
    <lineage>
        <taxon>Eukaryota</taxon>
        <taxon>Metazoa</taxon>
        <taxon>Ecdysozoa</taxon>
        <taxon>Arthropoda</taxon>
        <taxon>Chelicerata</taxon>
        <taxon>Arachnida</taxon>
        <taxon>Araneae</taxon>
        <taxon>Araneomorphae</taxon>
        <taxon>Entelegynae</taxon>
        <taxon>Araneoidea</taxon>
        <taxon>Araneidae</taxon>
        <taxon>Caerostris</taxon>
    </lineage>
</organism>
<evidence type="ECO:0000313" key="2">
    <source>
        <dbReference type="Proteomes" id="UP001054945"/>
    </source>
</evidence>
<name>A0AAV4TXB0_CAEEX</name>
<sequence length="80" mass="8928">MSAPPFPGVETEAWVWRRSSSNKSTRELLSEHPETEMEDKTVHFCRILKKGRDVCSKGSVESLDDDGVHASLFFSAKSAT</sequence>
<dbReference type="AlphaFoldDB" id="A0AAV4TXB0"/>
<evidence type="ECO:0000313" key="1">
    <source>
        <dbReference type="EMBL" id="GIY49682.1"/>
    </source>
</evidence>